<dbReference type="EnsemblPlants" id="Bo2g111830.1">
    <property type="protein sequence ID" value="Bo2g111830.1"/>
    <property type="gene ID" value="Bo2g111830"/>
</dbReference>
<feature type="region of interest" description="Disordered" evidence="1">
    <location>
        <begin position="28"/>
        <end position="52"/>
    </location>
</feature>
<reference evidence="2 3" key="1">
    <citation type="journal article" date="2014" name="Genome Biol.">
        <title>Transcriptome and methylome profiling reveals relics of genome dominance in the mesopolyploid Brassica oleracea.</title>
        <authorList>
            <person name="Parkin I.A."/>
            <person name="Koh C."/>
            <person name="Tang H."/>
            <person name="Robinson S.J."/>
            <person name="Kagale S."/>
            <person name="Clarke W.E."/>
            <person name="Town C.D."/>
            <person name="Nixon J."/>
            <person name="Krishnakumar V."/>
            <person name="Bidwell S.L."/>
            <person name="Denoeud F."/>
            <person name="Belcram H."/>
            <person name="Links M.G."/>
            <person name="Just J."/>
            <person name="Clarke C."/>
            <person name="Bender T."/>
            <person name="Huebert T."/>
            <person name="Mason A.S."/>
            <person name="Pires J.C."/>
            <person name="Barker G."/>
            <person name="Moore J."/>
            <person name="Walley P.G."/>
            <person name="Manoli S."/>
            <person name="Batley J."/>
            <person name="Edwards D."/>
            <person name="Nelson M.N."/>
            <person name="Wang X."/>
            <person name="Paterson A.H."/>
            <person name="King G."/>
            <person name="Bancroft I."/>
            <person name="Chalhoub B."/>
            <person name="Sharpe A.G."/>
        </authorList>
    </citation>
    <scope>NUCLEOTIDE SEQUENCE</scope>
    <source>
        <strain evidence="2 3">cv. TO1000</strain>
    </source>
</reference>
<organism evidence="2 3">
    <name type="scientific">Brassica oleracea var. oleracea</name>
    <dbReference type="NCBI Taxonomy" id="109376"/>
    <lineage>
        <taxon>Eukaryota</taxon>
        <taxon>Viridiplantae</taxon>
        <taxon>Streptophyta</taxon>
        <taxon>Embryophyta</taxon>
        <taxon>Tracheophyta</taxon>
        <taxon>Spermatophyta</taxon>
        <taxon>Magnoliopsida</taxon>
        <taxon>eudicotyledons</taxon>
        <taxon>Gunneridae</taxon>
        <taxon>Pentapetalae</taxon>
        <taxon>rosids</taxon>
        <taxon>malvids</taxon>
        <taxon>Brassicales</taxon>
        <taxon>Brassicaceae</taxon>
        <taxon>Brassiceae</taxon>
        <taxon>Brassica</taxon>
    </lineage>
</organism>
<dbReference type="HOGENOM" id="CLU_2136960_0_0_1"/>
<evidence type="ECO:0000313" key="3">
    <source>
        <dbReference type="Proteomes" id="UP000032141"/>
    </source>
</evidence>
<feature type="compositionally biased region" description="Basic and acidic residues" evidence="1">
    <location>
        <begin position="28"/>
        <end position="42"/>
    </location>
</feature>
<evidence type="ECO:0000256" key="1">
    <source>
        <dbReference type="SAM" id="MobiDB-lite"/>
    </source>
</evidence>
<accession>A0A0D3ATB7</accession>
<dbReference type="AlphaFoldDB" id="A0A0D3ATB7"/>
<proteinExistence type="predicted"/>
<dbReference type="Gramene" id="Bo2g111830.1">
    <property type="protein sequence ID" value="Bo2g111830.1"/>
    <property type="gene ID" value="Bo2g111830"/>
</dbReference>
<name>A0A0D3ATB7_BRAOL</name>
<keyword evidence="3" id="KW-1185">Reference proteome</keyword>
<protein>
    <submittedName>
        <fullName evidence="2">Uncharacterized protein</fullName>
    </submittedName>
</protein>
<dbReference type="Proteomes" id="UP000032141">
    <property type="component" value="Chromosome C2"/>
</dbReference>
<sequence>MPLTLPSGHDILVFRSYDLTGAFTRTAVRPDDPIHDRGHDKSPPLTKDSSSNPVVLTSCLMTKVPYELLCTRNMEHARLVLSNQFVASPTLFLLTDHVLVIIYTTSLPHLIDI</sequence>
<reference evidence="2" key="2">
    <citation type="submission" date="2015-03" db="UniProtKB">
        <authorList>
            <consortium name="EnsemblPlants"/>
        </authorList>
    </citation>
    <scope>IDENTIFICATION</scope>
</reference>
<evidence type="ECO:0000313" key="2">
    <source>
        <dbReference type="EnsemblPlants" id="Bo2g111830.1"/>
    </source>
</evidence>